<evidence type="ECO:0000256" key="8">
    <source>
        <dbReference type="ARBA" id="ARBA00023125"/>
    </source>
</evidence>
<proteinExistence type="inferred from homology"/>
<protein>
    <recommendedName>
        <fullName evidence="11">Transcriptional regulator WhiB</fullName>
    </recommendedName>
</protein>
<feature type="binding site" evidence="11">
    <location>
        <position position="40"/>
    </location>
    <ligand>
        <name>[4Fe-4S] cluster</name>
        <dbReference type="ChEBI" id="CHEBI:49883"/>
    </ligand>
</feature>
<keyword evidence="11" id="KW-0963">Cytoplasm</keyword>
<feature type="binding site" evidence="11">
    <location>
        <position position="63"/>
    </location>
    <ligand>
        <name>[4Fe-4S] cluster</name>
        <dbReference type="ChEBI" id="CHEBI:49883"/>
    </ligand>
</feature>
<sequence length="151" mass="16346">MTRARMPRPHEVAAAKRDPRLLRAVREQQGDDAWRTRGACQTVDPETFFPAPSEPADAAVALCRTCDVQGACLAWALEVGDCHGVWGATTPRERRAMLVAWRSDAPQPALTGQPQAAEHRMGPMACLPLVPIQRVGRTATDRRDPVGAASG</sequence>
<evidence type="ECO:0000256" key="11">
    <source>
        <dbReference type="HAMAP-Rule" id="MF_01479"/>
    </source>
</evidence>
<evidence type="ECO:0000256" key="10">
    <source>
        <dbReference type="ARBA" id="ARBA00023163"/>
    </source>
</evidence>
<evidence type="ECO:0000256" key="3">
    <source>
        <dbReference type="ARBA" id="ARBA00022485"/>
    </source>
</evidence>
<feature type="domain" description="4Fe-4S Wbl-type" evidence="12">
    <location>
        <begin position="39"/>
        <end position="96"/>
    </location>
</feature>
<evidence type="ECO:0000256" key="4">
    <source>
        <dbReference type="ARBA" id="ARBA00022723"/>
    </source>
</evidence>
<feature type="binding site" evidence="11">
    <location>
        <position position="66"/>
    </location>
    <ligand>
        <name>[4Fe-4S] cluster</name>
        <dbReference type="ChEBI" id="CHEBI:49883"/>
    </ligand>
</feature>
<keyword evidence="8 11" id="KW-0238">DNA-binding</keyword>
<dbReference type="PROSITE" id="PS51674">
    <property type="entry name" value="4FE4S_WBL"/>
    <property type="match status" value="1"/>
</dbReference>
<comment type="cofactor">
    <cofactor evidence="11">
        <name>[4Fe-4S] cluster</name>
        <dbReference type="ChEBI" id="CHEBI:49883"/>
    </cofactor>
    <text evidence="11">Binds 1 [4Fe-4S] cluster per subunit. Following nitrosylation of the [4Fe-4S] cluster binds 1 [4Fe-8(NO)] cluster per subunit.</text>
</comment>
<evidence type="ECO:0000256" key="5">
    <source>
        <dbReference type="ARBA" id="ARBA00023004"/>
    </source>
</evidence>
<name>A0ABP4LDU1_9ACTN</name>
<keyword evidence="7 11" id="KW-0805">Transcription regulation</keyword>
<keyword evidence="5 11" id="KW-0408">Iron</keyword>
<comment type="subcellular location">
    <subcellularLocation>
        <location evidence="1 11">Cytoplasm</location>
    </subcellularLocation>
</comment>
<organism evidence="13 14">
    <name type="scientific">Dactylosporangium maewongense</name>
    <dbReference type="NCBI Taxonomy" id="634393"/>
    <lineage>
        <taxon>Bacteria</taxon>
        <taxon>Bacillati</taxon>
        <taxon>Actinomycetota</taxon>
        <taxon>Actinomycetes</taxon>
        <taxon>Micromonosporales</taxon>
        <taxon>Micromonosporaceae</taxon>
        <taxon>Dactylosporangium</taxon>
    </lineage>
</organism>
<keyword evidence="14" id="KW-1185">Reference proteome</keyword>
<keyword evidence="6 11" id="KW-0411">Iron-sulfur</keyword>
<comment type="function">
    <text evidence="11">Acts as a transcriptional regulator. Probably redox-responsive. The apo- but not holo-form probably binds DNA.</text>
</comment>
<evidence type="ECO:0000313" key="13">
    <source>
        <dbReference type="EMBL" id="GAA1521711.1"/>
    </source>
</evidence>
<evidence type="ECO:0000256" key="6">
    <source>
        <dbReference type="ARBA" id="ARBA00023014"/>
    </source>
</evidence>
<dbReference type="InterPro" id="IPR003482">
    <property type="entry name" value="Whib"/>
</dbReference>
<keyword evidence="10 11" id="KW-0804">Transcription</keyword>
<dbReference type="PANTHER" id="PTHR38839">
    <property type="entry name" value="TRANSCRIPTIONAL REGULATOR WHID-RELATED"/>
    <property type="match status" value="1"/>
</dbReference>
<keyword evidence="3 11" id="KW-0004">4Fe-4S</keyword>
<comment type="PTM">
    <text evidence="11">The Fe-S cluster can be nitrosylated by nitric oxide (NO).</text>
</comment>
<dbReference type="EMBL" id="BAAAQD010000008">
    <property type="protein sequence ID" value="GAA1521711.1"/>
    <property type="molecule type" value="Genomic_DNA"/>
</dbReference>
<comment type="PTM">
    <text evidence="11">Upon Fe-S cluster removal intramolecular disulfide bonds are formed.</text>
</comment>
<accession>A0ABP4LDU1</accession>
<evidence type="ECO:0000256" key="2">
    <source>
        <dbReference type="ARBA" id="ARBA00006597"/>
    </source>
</evidence>
<evidence type="ECO:0000259" key="12">
    <source>
        <dbReference type="PROSITE" id="PS51674"/>
    </source>
</evidence>
<dbReference type="Proteomes" id="UP001501470">
    <property type="component" value="Unassembled WGS sequence"/>
</dbReference>
<dbReference type="PANTHER" id="PTHR38839:SF6">
    <property type="entry name" value="TRANSCRIPTIONAL REGULATOR WHIB1"/>
    <property type="match status" value="1"/>
</dbReference>
<comment type="similarity">
    <text evidence="2 11">Belongs to the WhiB family.</text>
</comment>
<dbReference type="HAMAP" id="MF_01479">
    <property type="entry name" value="WhiB"/>
    <property type="match status" value="1"/>
</dbReference>
<dbReference type="InterPro" id="IPR034768">
    <property type="entry name" value="4FE4S_WBL"/>
</dbReference>
<reference evidence="14" key="1">
    <citation type="journal article" date="2019" name="Int. J. Syst. Evol. Microbiol.">
        <title>The Global Catalogue of Microorganisms (GCM) 10K type strain sequencing project: providing services to taxonomists for standard genome sequencing and annotation.</title>
        <authorList>
            <consortium name="The Broad Institute Genomics Platform"/>
            <consortium name="The Broad Institute Genome Sequencing Center for Infectious Disease"/>
            <person name="Wu L."/>
            <person name="Ma J."/>
        </authorList>
    </citation>
    <scope>NUCLEOTIDE SEQUENCE [LARGE SCALE GENOMIC DNA]</scope>
    <source>
        <strain evidence="14">JCM 15933</strain>
    </source>
</reference>
<evidence type="ECO:0000256" key="7">
    <source>
        <dbReference type="ARBA" id="ARBA00023015"/>
    </source>
</evidence>
<keyword evidence="9 11" id="KW-1015">Disulfide bond</keyword>
<keyword evidence="4 11" id="KW-0479">Metal-binding</keyword>
<evidence type="ECO:0000313" key="14">
    <source>
        <dbReference type="Proteomes" id="UP001501470"/>
    </source>
</evidence>
<comment type="caution">
    <text evidence="13">The sequence shown here is derived from an EMBL/GenBank/DDBJ whole genome shotgun (WGS) entry which is preliminary data.</text>
</comment>
<evidence type="ECO:0000256" key="9">
    <source>
        <dbReference type="ARBA" id="ARBA00023157"/>
    </source>
</evidence>
<evidence type="ECO:0000256" key="1">
    <source>
        <dbReference type="ARBA" id="ARBA00004496"/>
    </source>
</evidence>
<feature type="binding site" evidence="11">
    <location>
        <position position="72"/>
    </location>
    <ligand>
        <name>[4Fe-4S] cluster</name>
        <dbReference type="ChEBI" id="CHEBI:49883"/>
    </ligand>
</feature>
<gene>
    <name evidence="11" type="primary">whiB</name>
    <name evidence="13" type="ORF">GCM10009827_042070</name>
</gene>
<dbReference type="Pfam" id="PF02467">
    <property type="entry name" value="Whib"/>
    <property type="match status" value="1"/>
</dbReference>